<keyword evidence="1" id="KW-0472">Membrane</keyword>
<evidence type="ECO:0000256" key="1">
    <source>
        <dbReference type="SAM" id="Phobius"/>
    </source>
</evidence>
<dbReference type="STRING" id="870435.A0A0C3JNU9"/>
<accession>A0A0C3JNU9</accession>
<feature type="transmembrane region" description="Helical" evidence="1">
    <location>
        <begin position="169"/>
        <end position="188"/>
    </location>
</feature>
<name>A0A0C3JNU9_PISTI</name>
<dbReference type="EMBL" id="KN832007">
    <property type="protein sequence ID" value="KIN99171.1"/>
    <property type="molecule type" value="Genomic_DNA"/>
</dbReference>
<evidence type="ECO:0000313" key="2">
    <source>
        <dbReference type="EMBL" id="KIN99171.1"/>
    </source>
</evidence>
<proteinExistence type="predicted"/>
<reference evidence="3" key="2">
    <citation type="submission" date="2015-01" db="EMBL/GenBank/DDBJ databases">
        <title>Evolutionary Origins and Diversification of the Mycorrhizal Mutualists.</title>
        <authorList>
            <consortium name="DOE Joint Genome Institute"/>
            <consortium name="Mycorrhizal Genomics Consortium"/>
            <person name="Kohler A."/>
            <person name="Kuo A."/>
            <person name="Nagy L.G."/>
            <person name="Floudas D."/>
            <person name="Copeland A."/>
            <person name="Barry K.W."/>
            <person name="Cichocki N."/>
            <person name="Veneault-Fourrey C."/>
            <person name="LaButti K."/>
            <person name="Lindquist E.A."/>
            <person name="Lipzen A."/>
            <person name="Lundell T."/>
            <person name="Morin E."/>
            <person name="Murat C."/>
            <person name="Riley R."/>
            <person name="Ohm R."/>
            <person name="Sun H."/>
            <person name="Tunlid A."/>
            <person name="Henrissat B."/>
            <person name="Grigoriev I.V."/>
            <person name="Hibbett D.S."/>
            <person name="Martin F."/>
        </authorList>
    </citation>
    <scope>NUCLEOTIDE SEQUENCE [LARGE SCALE GENOMIC DNA]</scope>
    <source>
        <strain evidence="3">Marx 270</strain>
    </source>
</reference>
<dbReference type="AlphaFoldDB" id="A0A0C3JNU9"/>
<keyword evidence="3" id="KW-1185">Reference proteome</keyword>
<dbReference type="OrthoDB" id="3363836at2759"/>
<dbReference type="HOGENOM" id="CLU_027355_0_0_1"/>
<keyword evidence="1" id="KW-0812">Transmembrane</keyword>
<dbReference type="Proteomes" id="UP000054217">
    <property type="component" value="Unassembled WGS sequence"/>
</dbReference>
<keyword evidence="1" id="KW-1133">Transmembrane helix</keyword>
<dbReference type="InParanoid" id="A0A0C3JNU9"/>
<protein>
    <submittedName>
        <fullName evidence="2">Uncharacterized protein</fullName>
    </submittedName>
</protein>
<gene>
    <name evidence="2" type="ORF">M404DRAFT_30621</name>
</gene>
<organism evidence="2 3">
    <name type="scientific">Pisolithus tinctorius Marx 270</name>
    <dbReference type="NCBI Taxonomy" id="870435"/>
    <lineage>
        <taxon>Eukaryota</taxon>
        <taxon>Fungi</taxon>
        <taxon>Dikarya</taxon>
        <taxon>Basidiomycota</taxon>
        <taxon>Agaricomycotina</taxon>
        <taxon>Agaricomycetes</taxon>
        <taxon>Agaricomycetidae</taxon>
        <taxon>Boletales</taxon>
        <taxon>Sclerodermatineae</taxon>
        <taxon>Pisolithaceae</taxon>
        <taxon>Pisolithus</taxon>
    </lineage>
</organism>
<evidence type="ECO:0000313" key="3">
    <source>
        <dbReference type="Proteomes" id="UP000054217"/>
    </source>
</evidence>
<sequence>MSKRGFAHVRVGHAGAAHNINKRDSCTTGGFYTNPTTGMTVSSSDNFNISWDTSCLTGTSAVDIYLIAPSLTNSRIHEWQNVNFGLGSYQTQLEPKWWNDSSSIQLQLSIVTSGTQPFLSPLPAGPVFTATYTAPTSGSTPASADLSTPNTVTYVNNFPTPSSLTSGKIAAGVLIPLLFIGLGVAYYIKMSRIKAKEKSHRFSQAIDTRMSTISSDWKSMSAAGASAAIRNSIAVPGGARTSSAFSFGSIRPISTVAIEGEIGPERTSADGDTAVPNMSQLRPGLRTSAFGERVSRVSFAADVRPSIESRRTVASRAFHVGHVPPVPARQDSDDLSPVQTQGAFSLTPEDITARISGETSSQARPSMDEVWPSLSSKYTSASTGYPELLISLPVMRTGNDDTDAGDDYLLPSQAPVEMPLPPTPVHAAPTSPIGMVPMSASVMSPDEMLRAYAERKMASPPGSPVAFPAATLSYNSRGPRSLYSPSTAEPAFPSLTHIKQGSGESVMQTAYTAYVENEAPSFGTAN</sequence>
<reference evidence="2 3" key="1">
    <citation type="submission" date="2014-04" db="EMBL/GenBank/DDBJ databases">
        <authorList>
            <consortium name="DOE Joint Genome Institute"/>
            <person name="Kuo A."/>
            <person name="Kohler A."/>
            <person name="Costa M.D."/>
            <person name="Nagy L.G."/>
            <person name="Floudas D."/>
            <person name="Copeland A."/>
            <person name="Barry K.W."/>
            <person name="Cichocki N."/>
            <person name="Veneault-Fourrey C."/>
            <person name="LaButti K."/>
            <person name="Lindquist E.A."/>
            <person name="Lipzen A."/>
            <person name="Lundell T."/>
            <person name="Morin E."/>
            <person name="Murat C."/>
            <person name="Sun H."/>
            <person name="Tunlid A."/>
            <person name="Henrissat B."/>
            <person name="Grigoriev I.V."/>
            <person name="Hibbett D.S."/>
            <person name="Martin F."/>
            <person name="Nordberg H.P."/>
            <person name="Cantor M.N."/>
            <person name="Hua S.X."/>
        </authorList>
    </citation>
    <scope>NUCLEOTIDE SEQUENCE [LARGE SCALE GENOMIC DNA]</scope>
    <source>
        <strain evidence="2 3">Marx 270</strain>
    </source>
</reference>